<dbReference type="InterPro" id="IPR051776">
    <property type="entry name" value="Integrator_subunit_12"/>
</dbReference>
<name>R0M7E7_ANAPL</name>
<dbReference type="PANTHER" id="PTHR13415">
    <property type="entry name" value="NUCLEAR FACTOR-RELATED"/>
    <property type="match status" value="1"/>
</dbReference>
<evidence type="ECO:0000256" key="1">
    <source>
        <dbReference type="SAM" id="MobiDB-lite"/>
    </source>
</evidence>
<accession>R0M7E7</accession>
<dbReference type="Proteomes" id="UP000296049">
    <property type="component" value="Unassembled WGS sequence"/>
</dbReference>
<feature type="compositionally biased region" description="Basic and acidic residues" evidence="1">
    <location>
        <begin position="191"/>
        <end position="202"/>
    </location>
</feature>
<dbReference type="EMBL" id="KB742433">
    <property type="protein sequence ID" value="EOB08623.1"/>
    <property type="molecule type" value="Genomic_DNA"/>
</dbReference>
<dbReference type="GO" id="GO:0032039">
    <property type="term" value="C:integrator complex"/>
    <property type="evidence" value="ECO:0007669"/>
    <property type="project" value="TreeGrafter"/>
</dbReference>
<evidence type="ECO:0000313" key="2">
    <source>
        <dbReference type="EMBL" id="EOB08623.1"/>
    </source>
</evidence>
<organism evidence="2 3">
    <name type="scientific">Anas platyrhynchos</name>
    <name type="common">Mallard</name>
    <name type="synonym">Anas boschas</name>
    <dbReference type="NCBI Taxonomy" id="8839"/>
    <lineage>
        <taxon>Eukaryota</taxon>
        <taxon>Metazoa</taxon>
        <taxon>Chordata</taxon>
        <taxon>Craniata</taxon>
        <taxon>Vertebrata</taxon>
        <taxon>Euteleostomi</taxon>
        <taxon>Archelosauria</taxon>
        <taxon>Archosauria</taxon>
        <taxon>Dinosauria</taxon>
        <taxon>Saurischia</taxon>
        <taxon>Theropoda</taxon>
        <taxon>Coelurosauria</taxon>
        <taxon>Aves</taxon>
        <taxon>Neognathae</taxon>
        <taxon>Galloanserae</taxon>
        <taxon>Anseriformes</taxon>
        <taxon>Anatidae</taxon>
        <taxon>Anatinae</taxon>
        <taxon>Anas</taxon>
    </lineage>
</organism>
<dbReference type="GO" id="GO:0034472">
    <property type="term" value="P:snRNA 3'-end processing"/>
    <property type="evidence" value="ECO:0007669"/>
    <property type="project" value="TreeGrafter"/>
</dbReference>
<feature type="compositionally biased region" description="Pro residues" evidence="1">
    <location>
        <begin position="559"/>
        <end position="568"/>
    </location>
</feature>
<dbReference type="PANTHER" id="PTHR13415:SF3">
    <property type="entry name" value="BROMODOMAIN ADJACENT TO ZINC FINGER DOMAIN 2B"/>
    <property type="match status" value="1"/>
</dbReference>
<feature type="region of interest" description="Disordered" evidence="1">
    <location>
        <begin position="552"/>
        <end position="572"/>
    </location>
</feature>
<reference evidence="3" key="1">
    <citation type="journal article" date="2013" name="Nat. Genet.">
        <title>The duck genome and transcriptome provide insight into an avian influenza virus reservoir species.</title>
        <authorList>
            <person name="Huang Y."/>
            <person name="Li Y."/>
            <person name="Burt D.W."/>
            <person name="Chen H."/>
            <person name="Zhang Y."/>
            <person name="Qian W."/>
            <person name="Kim H."/>
            <person name="Gan S."/>
            <person name="Zhao Y."/>
            <person name="Li J."/>
            <person name="Yi K."/>
            <person name="Feng H."/>
            <person name="Zhu P."/>
            <person name="Li B."/>
            <person name="Liu Q."/>
            <person name="Fairley S."/>
            <person name="Magor K.E."/>
            <person name="Du Z."/>
            <person name="Hu X."/>
            <person name="Goodman L."/>
            <person name="Tafer H."/>
            <person name="Vignal A."/>
            <person name="Lee T."/>
            <person name="Kim K.W."/>
            <person name="Sheng Z."/>
            <person name="An Y."/>
            <person name="Searle S."/>
            <person name="Herrero J."/>
            <person name="Groenen M.A."/>
            <person name="Crooijmans R.P."/>
            <person name="Faraut T."/>
            <person name="Cai Q."/>
            <person name="Webster R.G."/>
            <person name="Aldridge J.R."/>
            <person name="Warren W.C."/>
            <person name="Bartschat S."/>
            <person name="Kehr S."/>
            <person name="Marz M."/>
            <person name="Stadler P.F."/>
            <person name="Smith J."/>
            <person name="Kraus R.H."/>
            <person name="Zhao Y."/>
            <person name="Ren L."/>
            <person name="Fei J."/>
            <person name="Morisson M."/>
            <person name="Kaiser P."/>
            <person name="Griffin D.K."/>
            <person name="Rao M."/>
            <person name="Pitel F."/>
            <person name="Wang J."/>
            <person name="Li N."/>
        </authorList>
    </citation>
    <scope>NUCLEOTIDE SEQUENCE [LARGE SCALE GENOMIC DNA]</scope>
</reference>
<sequence length="763" mass="85272">MTAASSSPPHTQISLPPFLRQPFEDTGQCLSVANDLLVKDNLVAQVLGKVRIAVEGAVGPLINNTEEELNLKVIKVKATIINDTGHICNRQEMQRFPQQNLIAALHIIFNSIMVMEQLNIGKLDFVLTLDKTKIRNLTSSQKEASGQTLKIKKLQMKAKKSNEQKKSRKLSLAGDTEDEDSATTSTSLKRGKTDAKKRKMDENVSVSQLKQENFTAIKKPKRDDSKDLAICRCTGFFVLAGVTAVFDNEAQEENIKSYIFEVPLVSLTFEGSKVHTQPYYSPLERSAVAELRFILPFPCITQVTQYTSRDCCSPLIHSRSSTAQVQWNQIGSSSDKLLNIWFIAEDASLVGREKSEIIYLSDRNSGFLIVRMDDVKEYPVLSLQEQHAQVYASRSYILEMESFSATAKQLSGIRHNTSAEDLQRRNGRSNHTFLLLYSSEASSLYRAQQVLAPQAFLRRRELGDEDFQEVFLQTFPADNSQCVSQPPMEKEGRHLGMDIGSHYPKCQNNCDLELTCIMILSTIKPSKKVLRSLKHIDYARLFSLGLGKPSSGVTKVPAPTAPPQPPKPTTGSMQAKHASRLLIYEEKNCSGNDVGDKALGTRGAQCGCFFLQLVNPWGHTYCYKTESEDQGRDPAIQQMGQSTCNILTCALQWCAPTDHHGTADDRAPQGLRPYMFRHQLGSSCLAAPPGSKDSTVYVKDHGAHLSVQEAYLNKPIPWEKDITRGIQRSALQDLRTETKFLDAVRARHRVRWLPGPTWDESSE</sequence>
<feature type="region of interest" description="Disordered" evidence="1">
    <location>
        <begin position="154"/>
        <end position="202"/>
    </location>
</feature>
<gene>
    <name evidence="2" type="ORF">Anapl_11865</name>
</gene>
<dbReference type="AlphaFoldDB" id="R0M7E7"/>
<evidence type="ECO:0000313" key="3">
    <source>
        <dbReference type="Proteomes" id="UP000296049"/>
    </source>
</evidence>
<protein>
    <submittedName>
        <fullName evidence="2">Bromodomain adjacent to zinc finger domain protein 2B</fullName>
    </submittedName>
</protein>
<proteinExistence type="predicted"/>
<keyword evidence="3" id="KW-1185">Reference proteome</keyword>